<dbReference type="EMBL" id="LNIX01000036">
    <property type="protein sequence ID" value="OXA39919.1"/>
    <property type="molecule type" value="Genomic_DNA"/>
</dbReference>
<comment type="caution">
    <text evidence="1">The sequence shown here is derived from an EMBL/GenBank/DDBJ whole genome shotgun (WGS) entry which is preliminary data.</text>
</comment>
<protein>
    <submittedName>
        <fullName evidence="1">Uncharacterized protein</fullName>
    </submittedName>
</protein>
<keyword evidence="2" id="KW-1185">Reference proteome</keyword>
<accession>A0A226D3W4</accession>
<gene>
    <name evidence="1" type="ORF">Fcan01_25244</name>
</gene>
<dbReference type="Proteomes" id="UP000198287">
    <property type="component" value="Unassembled WGS sequence"/>
</dbReference>
<dbReference type="AlphaFoldDB" id="A0A226D3W4"/>
<reference evidence="1 2" key="1">
    <citation type="submission" date="2015-12" db="EMBL/GenBank/DDBJ databases">
        <title>The genome of Folsomia candida.</title>
        <authorList>
            <person name="Faddeeva A."/>
            <person name="Derks M.F."/>
            <person name="Anvar Y."/>
            <person name="Smit S."/>
            <person name="Van Straalen N."/>
            <person name="Roelofs D."/>
        </authorList>
    </citation>
    <scope>NUCLEOTIDE SEQUENCE [LARGE SCALE GENOMIC DNA]</scope>
    <source>
        <strain evidence="1 2">VU population</strain>
        <tissue evidence="1">Whole body</tissue>
    </source>
</reference>
<sequence length="217" mass="24585">MLPWLSHSKASLGLDFLFGLKQPLVSLGMARLLNLEDVRKFEKLVEKHAQTLESLEFIVSTEGDAKNGLEIQLPALPNLQDLDFSVHRGYDKVNRSYAMVILTFPGDTGIVNYKAHLPSIRTIRIVPYNEVSGQKSWEKYGNFFDTFLPKKVTSSNQQEVCTTLKRLYIPYKIGEDPEIPYPRVAELAGMFPNVGKKFMTKFTNLAAIRAGMIEKEN</sequence>
<evidence type="ECO:0000313" key="2">
    <source>
        <dbReference type="Proteomes" id="UP000198287"/>
    </source>
</evidence>
<name>A0A226D3W4_FOLCA</name>
<organism evidence="1 2">
    <name type="scientific">Folsomia candida</name>
    <name type="common">Springtail</name>
    <dbReference type="NCBI Taxonomy" id="158441"/>
    <lineage>
        <taxon>Eukaryota</taxon>
        <taxon>Metazoa</taxon>
        <taxon>Ecdysozoa</taxon>
        <taxon>Arthropoda</taxon>
        <taxon>Hexapoda</taxon>
        <taxon>Collembola</taxon>
        <taxon>Entomobryomorpha</taxon>
        <taxon>Isotomoidea</taxon>
        <taxon>Isotomidae</taxon>
        <taxon>Proisotominae</taxon>
        <taxon>Folsomia</taxon>
    </lineage>
</organism>
<proteinExistence type="predicted"/>
<evidence type="ECO:0000313" key="1">
    <source>
        <dbReference type="EMBL" id="OXA39919.1"/>
    </source>
</evidence>